<dbReference type="InterPro" id="IPR016032">
    <property type="entry name" value="Sig_transdc_resp-reg_C-effctor"/>
</dbReference>
<dbReference type="InterPro" id="IPR003593">
    <property type="entry name" value="AAA+_ATPase"/>
</dbReference>
<dbReference type="SUPFAM" id="SSF52540">
    <property type="entry name" value="P-loop containing nucleoside triphosphate hydrolases"/>
    <property type="match status" value="1"/>
</dbReference>
<reference evidence="5 6" key="1">
    <citation type="submission" date="2017-09" db="EMBL/GenBank/DDBJ databases">
        <title>Mesorhizobum sanjuanii sp. nov. isolated from nodules of Lotus tenuis in saline-alkaline lowlands of Flooding Pampa.</title>
        <authorList>
            <person name="Sannazzaro A.I."/>
            <person name="Torres Tejerizo G.A."/>
            <person name="Fontana F."/>
            <person name="Cumpa Velazquez L.M."/>
            <person name="Hansen L."/>
            <person name="Pistorio M."/>
            <person name="Estrella M.J."/>
        </authorList>
    </citation>
    <scope>NUCLEOTIDE SEQUENCE [LARGE SCALE GENOMIC DNA]</scope>
    <source>
        <strain evidence="5 6">BSA136</strain>
    </source>
</reference>
<dbReference type="InterPro" id="IPR059106">
    <property type="entry name" value="WHD_MalT"/>
</dbReference>
<evidence type="ECO:0000256" key="2">
    <source>
        <dbReference type="ARBA" id="ARBA00023125"/>
    </source>
</evidence>
<dbReference type="InterPro" id="IPR041664">
    <property type="entry name" value="AAA_16"/>
</dbReference>
<name>A0A2A6F8W2_9HYPH</name>
<keyword evidence="6" id="KW-1185">Reference proteome</keyword>
<dbReference type="Proteomes" id="UP000219182">
    <property type="component" value="Unassembled WGS sequence"/>
</dbReference>
<accession>A0A2A6F8W2</accession>
<keyword evidence="3" id="KW-0804">Transcription</keyword>
<dbReference type="Pfam" id="PF25873">
    <property type="entry name" value="WHD_MalT"/>
    <property type="match status" value="1"/>
</dbReference>
<evidence type="ECO:0000313" key="5">
    <source>
        <dbReference type="EMBL" id="PDQ18183.1"/>
    </source>
</evidence>
<dbReference type="AlphaFoldDB" id="A0A2A6F8W2"/>
<dbReference type="PRINTS" id="PR00038">
    <property type="entry name" value="HTHLUXR"/>
</dbReference>
<dbReference type="Gene3D" id="1.25.40.10">
    <property type="entry name" value="Tetratricopeptide repeat domain"/>
    <property type="match status" value="1"/>
</dbReference>
<dbReference type="PANTHER" id="PTHR44688:SF16">
    <property type="entry name" value="DNA-BINDING TRANSCRIPTIONAL ACTIVATOR DEVR_DOSR"/>
    <property type="match status" value="1"/>
</dbReference>
<dbReference type="PROSITE" id="PS00622">
    <property type="entry name" value="HTH_LUXR_1"/>
    <property type="match status" value="1"/>
</dbReference>
<dbReference type="RefSeq" id="WP_097576533.1">
    <property type="nucleotide sequence ID" value="NZ_NWQG01000200.1"/>
</dbReference>
<dbReference type="InterPro" id="IPR011990">
    <property type="entry name" value="TPR-like_helical_dom_sf"/>
</dbReference>
<dbReference type="GO" id="GO:0006355">
    <property type="term" value="P:regulation of DNA-templated transcription"/>
    <property type="evidence" value="ECO:0007669"/>
    <property type="project" value="InterPro"/>
</dbReference>
<dbReference type="InterPro" id="IPR036388">
    <property type="entry name" value="WH-like_DNA-bd_sf"/>
</dbReference>
<proteinExistence type="predicted"/>
<evidence type="ECO:0000256" key="3">
    <source>
        <dbReference type="ARBA" id="ARBA00023163"/>
    </source>
</evidence>
<evidence type="ECO:0000259" key="4">
    <source>
        <dbReference type="PROSITE" id="PS50043"/>
    </source>
</evidence>
<keyword evidence="2" id="KW-0238">DNA-binding</keyword>
<sequence length="888" mass="98914">MKSDLRSPARPFLANRRIIPPRIPLDVVGRPRLNRIAGLLTRYRLTLVHAPAGSGKTTLLSQWYSALKNEGTTTAWYSVSDDERDPLGLADYLTLVMSGAAKGQSARGLPMNRDEAVARLLSLVEEATAQGPVVLFIDDYHLADENDASTTIIALLDAEFPQFGIVLASRTRPSLALGRYRAHGEMIEISVDQLQFSADETVDFFRAARGVELSPDESRIMRQHTEGWAAGLRLASLVLGRDGDRNMMASAPPGSHRAFADYFLEEVLSGLPEHIIDFLVETCILETLSGELCDMLTGRTDSAGILEHLEEAQLFIVALPGQQRWYRYHHLFQEFLYTRLLAKGDARIDELHRKAAHWFIGSGSPVEAVRHAFLAHQSKWAAELIERYCVYDYLSHGRFELYFRWMQQLPREAREARPLLMFLLVWRHINGRRFPQAEQTLATIEISAANPDGECAAILRETGLDLSGRLHLMRALIGAYGGDLAACRSHIDAIGERELDHLAFGQVDLDSIHSYLAFHEGALEAAERLTWKASSVYDDIACHWGGIHSRCIAAMAYMARGLPGEAESVLVDALANGESFFSEQSYMVALPSALLGMIAYEKGDFERAEKLWMRAMPPEKTVDVFGLCERVLIATIGLSRLYDATGRVEAADALFVRASRRAYEAEDFRLEFQLALERADRAFRQGRSADGIREMERFGTQLDEARARFPASIWQIWESHLIVEARALAARGQTAEAGARLAEGSAQARAQNRHACAILIELLQVKFQEQSGISPAEDHRAALAAQARRAGLQQSLADLVYWQPAVSDCAGQKGTASAAARAERQQSEPLLLTPREHDVLELMRQGLSNREIGTRLDINLNTVKSHAKNIFEKLQVKNRTQAVLKILA</sequence>
<evidence type="ECO:0000256" key="1">
    <source>
        <dbReference type="ARBA" id="ARBA00023015"/>
    </source>
</evidence>
<feature type="domain" description="HTH luxR-type" evidence="4">
    <location>
        <begin position="825"/>
        <end position="888"/>
    </location>
</feature>
<keyword evidence="1" id="KW-0805">Transcription regulation</keyword>
<dbReference type="Pfam" id="PF13191">
    <property type="entry name" value="AAA_16"/>
    <property type="match status" value="1"/>
</dbReference>
<dbReference type="InterPro" id="IPR027417">
    <property type="entry name" value="P-loop_NTPase"/>
</dbReference>
<dbReference type="Gene3D" id="3.40.50.300">
    <property type="entry name" value="P-loop containing nucleotide triphosphate hydrolases"/>
    <property type="match status" value="1"/>
</dbReference>
<dbReference type="EMBL" id="NWQG01000200">
    <property type="protein sequence ID" value="PDQ18183.1"/>
    <property type="molecule type" value="Genomic_DNA"/>
</dbReference>
<dbReference type="GO" id="GO:0003677">
    <property type="term" value="F:DNA binding"/>
    <property type="evidence" value="ECO:0007669"/>
    <property type="project" value="UniProtKB-KW"/>
</dbReference>
<dbReference type="SMART" id="SM00421">
    <property type="entry name" value="HTH_LUXR"/>
    <property type="match status" value="1"/>
</dbReference>
<dbReference type="InterPro" id="IPR000792">
    <property type="entry name" value="Tscrpt_reg_LuxR_C"/>
</dbReference>
<comment type="caution">
    <text evidence="5">The sequence shown here is derived from an EMBL/GenBank/DDBJ whole genome shotgun (WGS) entry which is preliminary data.</text>
</comment>
<dbReference type="Gene3D" id="1.10.10.10">
    <property type="entry name" value="Winged helix-like DNA-binding domain superfamily/Winged helix DNA-binding domain"/>
    <property type="match status" value="1"/>
</dbReference>
<dbReference type="CDD" id="cd06170">
    <property type="entry name" value="LuxR_C_like"/>
    <property type="match status" value="1"/>
</dbReference>
<gene>
    <name evidence="5" type="ORF">CN311_26075</name>
</gene>
<evidence type="ECO:0000313" key="6">
    <source>
        <dbReference type="Proteomes" id="UP000219182"/>
    </source>
</evidence>
<dbReference type="PANTHER" id="PTHR44688">
    <property type="entry name" value="DNA-BINDING TRANSCRIPTIONAL ACTIVATOR DEVR_DOSR"/>
    <property type="match status" value="1"/>
</dbReference>
<organism evidence="5 6">
    <name type="scientific">Mesorhizobium sanjuanii</name>
    <dbReference type="NCBI Taxonomy" id="2037900"/>
    <lineage>
        <taxon>Bacteria</taxon>
        <taxon>Pseudomonadati</taxon>
        <taxon>Pseudomonadota</taxon>
        <taxon>Alphaproteobacteria</taxon>
        <taxon>Hyphomicrobiales</taxon>
        <taxon>Phyllobacteriaceae</taxon>
        <taxon>Mesorhizobium</taxon>
    </lineage>
</organism>
<dbReference type="PROSITE" id="PS50043">
    <property type="entry name" value="HTH_LUXR_2"/>
    <property type="match status" value="1"/>
</dbReference>
<dbReference type="SUPFAM" id="SSF46894">
    <property type="entry name" value="C-terminal effector domain of the bipartite response regulators"/>
    <property type="match status" value="1"/>
</dbReference>
<protein>
    <recommendedName>
        <fullName evidence="4">HTH luxR-type domain-containing protein</fullName>
    </recommendedName>
</protein>
<dbReference type="SMART" id="SM00382">
    <property type="entry name" value="AAA"/>
    <property type="match status" value="1"/>
</dbReference>
<dbReference type="Pfam" id="PF00196">
    <property type="entry name" value="GerE"/>
    <property type="match status" value="1"/>
</dbReference>